<evidence type="ECO:0000256" key="3">
    <source>
        <dbReference type="ARBA" id="ARBA00022525"/>
    </source>
</evidence>
<evidence type="ECO:0000256" key="1">
    <source>
        <dbReference type="ARBA" id="ARBA00004340"/>
    </source>
</evidence>
<comment type="subcellular location">
    <subcellularLocation>
        <location evidence="1">Host cell</location>
    </subcellularLocation>
    <subcellularLocation>
        <location evidence="2">Secreted</location>
    </subcellularLocation>
</comment>
<dbReference type="GO" id="GO:0043657">
    <property type="term" value="C:host cell"/>
    <property type="evidence" value="ECO:0007669"/>
    <property type="project" value="UniProtKB-SubCell"/>
</dbReference>
<gene>
    <name evidence="5" type="ORF">PFR002_LOCUS6136</name>
</gene>
<dbReference type="Pfam" id="PF20147">
    <property type="entry name" value="Crinkler"/>
    <property type="match status" value="1"/>
</dbReference>
<accession>A0AAV0U1S5</accession>
<protein>
    <recommendedName>
        <fullName evidence="4">Crinkler effector protein N-terminal domain-containing protein</fullName>
    </recommendedName>
</protein>
<name>A0AAV0U1S5_9STRA</name>
<dbReference type="Proteomes" id="UP001159659">
    <property type="component" value="Unassembled WGS sequence"/>
</dbReference>
<feature type="domain" description="Crinkler effector protein N-terminal" evidence="4">
    <location>
        <begin position="2"/>
        <end position="123"/>
    </location>
</feature>
<evidence type="ECO:0000313" key="5">
    <source>
        <dbReference type="EMBL" id="CAI5729960.1"/>
    </source>
</evidence>
<keyword evidence="3" id="KW-0964">Secreted</keyword>
<dbReference type="GO" id="GO:0005576">
    <property type="term" value="C:extracellular region"/>
    <property type="evidence" value="ECO:0007669"/>
    <property type="project" value="UniProtKB-SubCell"/>
</dbReference>
<evidence type="ECO:0000313" key="6">
    <source>
        <dbReference type="Proteomes" id="UP001159659"/>
    </source>
</evidence>
<dbReference type="InterPro" id="IPR045379">
    <property type="entry name" value="Crinkler_N"/>
</dbReference>
<organism evidence="5 6">
    <name type="scientific">Peronospora farinosa</name>
    <dbReference type="NCBI Taxonomy" id="134698"/>
    <lineage>
        <taxon>Eukaryota</taxon>
        <taxon>Sar</taxon>
        <taxon>Stramenopiles</taxon>
        <taxon>Oomycota</taxon>
        <taxon>Peronosporomycetes</taxon>
        <taxon>Peronosporales</taxon>
        <taxon>Peronosporaceae</taxon>
        <taxon>Peronospora</taxon>
    </lineage>
</organism>
<sequence length="139" mass="15568">MVTLFCAFVGTKESVFPVHIDASQSVGHLKDAIKMDNQRRITCDANDLQLYPAKTKIDTAKTEDGKWLSSSTEDVKKLKEGEKTSHVVELTKEDREMQGEDSITQLLAGMETPKARQIYVLVVIPDHEQQLHAQNEAAK</sequence>
<dbReference type="EMBL" id="CANTFK010000838">
    <property type="protein sequence ID" value="CAI5729960.1"/>
    <property type="molecule type" value="Genomic_DNA"/>
</dbReference>
<reference evidence="5" key="1">
    <citation type="submission" date="2022-12" db="EMBL/GenBank/DDBJ databases">
        <authorList>
            <person name="Webb A."/>
        </authorList>
    </citation>
    <scope>NUCLEOTIDE SEQUENCE</scope>
    <source>
        <strain evidence="5">Pf2</strain>
    </source>
</reference>
<evidence type="ECO:0000259" key="4">
    <source>
        <dbReference type="Pfam" id="PF20147"/>
    </source>
</evidence>
<proteinExistence type="predicted"/>
<evidence type="ECO:0000256" key="2">
    <source>
        <dbReference type="ARBA" id="ARBA00004613"/>
    </source>
</evidence>
<comment type="caution">
    <text evidence="5">The sequence shown here is derived from an EMBL/GenBank/DDBJ whole genome shotgun (WGS) entry which is preliminary data.</text>
</comment>
<dbReference type="AlphaFoldDB" id="A0AAV0U1S5"/>